<organism evidence="2 3">
    <name type="scientific">Methanomethylovorans hollandica (strain DSM 15978 / NBRC 107637 / DMS1)</name>
    <dbReference type="NCBI Taxonomy" id="867904"/>
    <lineage>
        <taxon>Archaea</taxon>
        <taxon>Methanobacteriati</taxon>
        <taxon>Methanobacteriota</taxon>
        <taxon>Stenosarchaea group</taxon>
        <taxon>Methanomicrobia</taxon>
        <taxon>Methanosarcinales</taxon>
        <taxon>Methanosarcinaceae</taxon>
        <taxon>Methanomethylovorans</taxon>
    </lineage>
</organism>
<gene>
    <name evidence="2" type="ordered locus">Metho_0668</name>
</gene>
<dbReference type="STRING" id="867904.Metho_0668"/>
<keyword evidence="2" id="KW-0378">Hydrolase</keyword>
<dbReference type="GO" id="GO:0003676">
    <property type="term" value="F:nucleic acid binding"/>
    <property type="evidence" value="ECO:0007669"/>
    <property type="project" value="InterPro"/>
</dbReference>
<keyword evidence="2" id="KW-0067">ATP-binding</keyword>
<dbReference type="Gene3D" id="2.40.50.1010">
    <property type="match status" value="1"/>
</dbReference>
<dbReference type="InterPro" id="IPR012340">
    <property type="entry name" value="NA-bd_OB-fold"/>
</dbReference>
<keyword evidence="2" id="KW-0547">Nucleotide-binding</keyword>
<evidence type="ECO:0000259" key="1">
    <source>
        <dbReference type="Pfam" id="PF01336"/>
    </source>
</evidence>
<dbReference type="GO" id="GO:0004386">
    <property type="term" value="F:helicase activity"/>
    <property type="evidence" value="ECO:0007669"/>
    <property type="project" value="UniProtKB-KW"/>
</dbReference>
<dbReference type="SUPFAM" id="SSF50249">
    <property type="entry name" value="Nucleic acid-binding proteins"/>
    <property type="match status" value="1"/>
</dbReference>
<dbReference type="KEGG" id="mhz:Metho_0668"/>
<dbReference type="InterPro" id="IPR004365">
    <property type="entry name" value="NA-bd_OB_tRNA"/>
</dbReference>
<protein>
    <submittedName>
        <fullName evidence="2">RecG-like helicase</fullName>
    </submittedName>
</protein>
<keyword evidence="3" id="KW-1185">Reference proteome</keyword>
<evidence type="ECO:0000313" key="2">
    <source>
        <dbReference type="EMBL" id="AGB48924.1"/>
    </source>
</evidence>
<name>L0KY70_METHD</name>
<dbReference type="HOGENOM" id="CLU_161790_0_0_2"/>
<dbReference type="AlphaFoldDB" id="L0KY70"/>
<proteinExistence type="predicted"/>
<dbReference type="EMBL" id="CP003362">
    <property type="protein sequence ID" value="AGB48924.1"/>
    <property type="molecule type" value="Genomic_DNA"/>
</dbReference>
<reference evidence="3" key="1">
    <citation type="submission" date="2012-02" db="EMBL/GenBank/DDBJ databases">
        <title>Complete sequence of chromosome of Methanomethylovorans hollandica DSM 15978.</title>
        <authorList>
            <person name="Lucas S."/>
            <person name="Copeland A."/>
            <person name="Lapidus A."/>
            <person name="Glavina del Rio T."/>
            <person name="Dalin E."/>
            <person name="Tice H."/>
            <person name="Bruce D."/>
            <person name="Goodwin L."/>
            <person name="Pitluck S."/>
            <person name="Peters L."/>
            <person name="Mikhailova N."/>
            <person name="Held B."/>
            <person name="Kyrpides N."/>
            <person name="Mavromatis K."/>
            <person name="Ivanova N."/>
            <person name="Brettin T."/>
            <person name="Detter J.C."/>
            <person name="Han C."/>
            <person name="Larimer F."/>
            <person name="Land M."/>
            <person name="Hauser L."/>
            <person name="Markowitz V."/>
            <person name="Cheng J.-F."/>
            <person name="Hugenholtz P."/>
            <person name="Woyke T."/>
            <person name="Wu D."/>
            <person name="Spring S."/>
            <person name="Schroeder M."/>
            <person name="Brambilla E."/>
            <person name="Klenk H.-P."/>
            <person name="Eisen J.A."/>
        </authorList>
    </citation>
    <scope>NUCLEOTIDE SEQUENCE [LARGE SCALE GENOMIC DNA]</scope>
    <source>
        <strain evidence="3">DSM 15978 / NBRC 107637 / DMS1</strain>
    </source>
</reference>
<dbReference type="Pfam" id="PF01336">
    <property type="entry name" value="tRNA_anti-codon"/>
    <property type="match status" value="1"/>
</dbReference>
<evidence type="ECO:0000313" key="3">
    <source>
        <dbReference type="Proteomes" id="UP000010866"/>
    </source>
</evidence>
<keyword evidence="2" id="KW-0347">Helicase</keyword>
<sequence precursor="true">MMLVLLTMVLLSLCVAYVTFYQEGTQIQELSTSSKPGEIAYLEGTVVSERFTNTGDHLLIDVEHGSDTTKVFVSRDKGAKEIASVITENSKVRVTGEVQEYQGELEIVVQDANGIEML</sequence>
<dbReference type="Proteomes" id="UP000010866">
    <property type="component" value="Chromosome"/>
</dbReference>
<accession>L0KY70</accession>
<feature type="domain" description="OB" evidence="1">
    <location>
        <begin position="42"/>
        <end position="111"/>
    </location>
</feature>